<evidence type="ECO:0000259" key="13">
    <source>
        <dbReference type="PROSITE" id="PS50234"/>
    </source>
</evidence>
<feature type="compositionally biased region" description="Basic and acidic residues" evidence="11">
    <location>
        <begin position="460"/>
        <end position="484"/>
    </location>
</feature>
<keyword evidence="6 12" id="KW-0732">Signal</keyword>
<evidence type="ECO:0000256" key="1">
    <source>
        <dbReference type="ARBA" id="ARBA00004496"/>
    </source>
</evidence>
<feature type="compositionally biased region" description="Gly residues" evidence="11">
    <location>
        <begin position="836"/>
        <end position="849"/>
    </location>
</feature>
<dbReference type="GO" id="GO:0005581">
    <property type="term" value="C:collagen trimer"/>
    <property type="evidence" value="ECO:0007669"/>
    <property type="project" value="UniProtKB-KW"/>
</dbReference>
<dbReference type="SMART" id="SM00327">
    <property type="entry name" value="VWA"/>
    <property type="match status" value="1"/>
</dbReference>
<keyword evidence="8" id="KW-0176">Collagen</keyword>
<evidence type="ECO:0000256" key="10">
    <source>
        <dbReference type="ARBA" id="ARBA00074870"/>
    </source>
</evidence>
<dbReference type="Pfam" id="PF00092">
    <property type="entry name" value="VWA"/>
    <property type="match status" value="1"/>
</dbReference>
<dbReference type="InterPro" id="IPR008160">
    <property type="entry name" value="Collagen"/>
</dbReference>
<feature type="domain" description="VWFA" evidence="13">
    <location>
        <begin position="35"/>
        <end position="212"/>
    </location>
</feature>
<evidence type="ECO:0000313" key="14">
    <source>
        <dbReference type="EMBL" id="KAJ8406933.1"/>
    </source>
</evidence>
<evidence type="ECO:0000256" key="8">
    <source>
        <dbReference type="ARBA" id="ARBA00023119"/>
    </source>
</evidence>
<feature type="compositionally biased region" description="Low complexity" evidence="11">
    <location>
        <begin position="498"/>
        <end position="510"/>
    </location>
</feature>
<dbReference type="Pfam" id="PF01391">
    <property type="entry name" value="Collagen"/>
    <property type="match status" value="5"/>
</dbReference>
<evidence type="ECO:0000256" key="6">
    <source>
        <dbReference type="ARBA" id="ARBA00022729"/>
    </source>
</evidence>
<dbReference type="PANTHER" id="PTHR37456:SF6">
    <property type="entry name" value="COLLAGEN ALPHA-1(XXIII) CHAIN-LIKE ISOFORM X2"/>
    <property type="match status" value="1"/>
</dbReference>
<keyword evidence="3" id="KW-0963">Cytoplasm</keyword>
<accession>A0AAD7WS24</accession>
<feature type="compositionally biased region" description="Low complexity" evidence="11">
    <location>
        <begin position="615"/>
        <end position="643"/>
    </location>
</feature>
<dbReference type="PANTHER" id="PTHR37456">
    <property type="entry name" value="SI:CH211-266K2.1"/>
    <property type="match status" value="1"/>
</dbReference>
<feature type="compositionally biased region" description="Pro residues" evidence="11">
    <location>
        <begin position="826"/>
        <end position="835"/>
    </location>
</feature>
<dbReference type="InterPro" id="IPR050938">
    <property type="entry name" value="Collagen_Structural_Proteins"/>
</dbReference>
<keyword evidence="5" id="KW-0272">Extracellular matrix</keyword>
<evidence type="ECO:0000313" key="15">
    <source>
        <dbReference type="Proteomes" id="UP001221898"/>
    </source>
</evidence>
<feature type="compositionally biased region" description="Gly residues" evidence="11">
    <location>
        <begin position="590"/>
        <end position="599"/>
    </location>
</feature>
<keyword evidence="4" id="KW-0964">Secreted</keyword>
<dbReference type="InterPro" id="IPR048287">
    <property type="entry name" value="TSPN-like_N"/>
</dbReference>
<keyword evidence="7" id="KW-0677">Repeat</keyword>
<evidence type="ECO:0000256" key="5">
    <source>
        <dbReference type="ARBA" id="ARBA00022530"/>
    </source>
</evidence>
<feature type="region of interest" description="Disordered" evidence="11">
    <location>
        <begin position="816"/>
        <end position="931"/>
    </location>
</feature>
<dbReference type="Gene3D" id="3.40.50.410">
    <property type="entry name" value="von Willebrand factor, type A domain"/>
    <property type="match status" value="1"/>
</dbReference>
<evidence type="ECO:0000256" key="2">
    <source>
        <dbReference type="ARBA" id="ARBA00004498"/>
    </source>
</evidence>
<evidence type="ECO:0000256" key="11">
    <source>
        <dbReference type="SAM" id="MobiDB-lite"/>
    </source>
</evidence>
<gene>
    <name evidence="14" type="ORF">AAFF_G00292090</name>
</gene>
<comment type="similarity">
    <text evidence="9">Belongs to the fibril-associated collagens with interrupted helices (FACIT) family.</text>
</comment>
<evidence type="ECO:0000256" key="3">
    <source>
        <dbReference type="ARBA" id="ARBA00022490"/>
    </source>
</evidence>
<comment type="subcellular location">
    <subcellularLocation>
        <location evidence="1">Cytoplasm</location>
    </subcellularLocation>
    <subcellularLocation>
        <location evidence="2">Secreted</location>
        <location evidence="2">Extracellular space</location>
        <location evidence="2">Extracellular matrix</location>
    </subcellularLocation>
</comment>
<feature type="region of interest" description="Disordered" evidence="11">
    <location>
        <begin position="435"/>
        <end position="785"/>
    </location>
</feature>
<dbReference type="PRINTS" id="PR00453">
    <property type="entry name" value="VWFADOMAIN"/>
</dbReference>
<proteinExistence type="inferred from homology"/>
<dbReference type="FunFam" id="2.60.120.200:FF:000068">
    <property type="entry name" value="collagen alpha-1(XXI) chain isoform X1"/>
    <property type="match status" value="1"/>
</dbReference>
<dbReference type="SUPFAM" id="SSF53300">
    <property type="entry name" value="vWA-like"/>
    <property type="match status" value="1"/>
</dbReference>
<evidence type="ECO:0000256" key="4">
    <source>
        <dbReference type="ARBA" id="ARBA00022525"/>
    </source>
</evidence>
<protein>
    <recommendedName>
        <fullName evidence="10">Collagen alpha-1(XXI) chain</fullName>
    </recommendedName>
</protein>
<evidence type="ECO:0000256" key="9">
    <source>
        <dbReference type="ARBA" id="ARBA00049648"/>
    </source>
</evidence>
<dbReference type="Gene3D" id="2.60.120.200">
    <property type="match status" value="1"/>
</dbReference>
<dbReference type="SUPFAM" id="SSF49899">
    <property type="entry name" value="Concanavalin A-like lectins/glucanases"/>
    <property type="match status" value="1"/>
</dbReference>
<feature type="signal peptide" evidence="12">
    <location>
        <begin position="1"/>
        <end position="20"/>
    </location>
</feature>
<dbReference type="InterPro" id="IPR013320">
    <property type="entry name" value="ConA-like_dom_sf"/>
</dbReference>
<organism evidence="14 15">
    <name type="scientific">Aldrovandia affinis</name>
    <dbReference type="NCBI Taxonomy" id="143900"/>
    <lineage>
        <taxon>Eukaryota</taxon>
        <taxon>Metazoa</taxon>
        <taxon>Chordata</taxon>
        <taxon>Craniata</taxon>
        <taxon>Vertebrata</taxon>
        <taxon>Euteleostomi</taxon>
        <taxon>Actinopterygii</taxon>
        <taxon>Neopterygii</taxon>
        <taxon>Teleostei</taxon>
        <taxon>Notacanthiformes</taxon>
        <taxon>Halosauridae</taxon>
        <taxon>Aldrovandia</taxon>
    </lineage>
</organism>
<reference evidence="14" key="1">
    <citation type="journal article" date="2023" name="Science">
        <title>Genome structures resolve the early diversification of teleost fishes.</title>
        <authorList>
            <person name="Parey E."/>
            <person name="Louis A."/>
            <person name="Montfort J."/>
            <person name="Bouchez O."/>
            <person name="Roques C."/>
            <person name="Iampietro C."/>
            <person name="Lluch J."/>
            <person name="Castinel A."/>
            <person name="Donnadieu C."/>
            <person name="Desvignes T."/>
            <person name="Floi Bucao C."/>
            <person name="Jouanno E."/>
            <person name="Wen M."/>
            <person name="Mejri S."/>
            <person name="Dirks R."/>
            <person name="Jansen H."/>
            <person name="Henkel C."/>
            <person name="Chen W.J."/>
            <person name="Zahm M."/>
            <person name="Cabau C."/>
            <person name="Klopp C."/>
            <person name="Thompson A.W."/>
            <person name="Robinson-Rechavi M."/>
            <person name="Braasch I."/>
            <person name="Lecointre G."/>
            <person name="Bobe J."/>
            <person name="Postlethwait J.H."/>
            <person name="Berthelot C."/>
            <person name="Roest Crollius H."/>
            <person name="Guiguen Y."/>
        </authorList>
    </citation>
    <scope>NUCLEOTIDE SEQUENCE</scope>
    <source>
        <strain evidence="14">NC1722</strain>
    </source>
</reference>
<sequence length="952" mass="98594">MKLWTLGSLLMFLILPYMEGNDDDIRAGCSTAANDLVYIIDGSSSVGVPDFNTAKRWLINITSGFDVDSRHTQVGVVQYSDTPRLEIPLGKHQSIPELVDAIGSISYLGGNTQTGRAIKFAIDHVFPSSKRGRAAKNRIAVVVTDGRSQDDVVDAAVEARAQNVVLFAVGVGDEVTTSELVSMATKPPSTYVLHAEDYTNIGRIREAMEQKLCEESVCPMRIPVGPRDEKGFDLILGMGIHEKARKVQGSLASEAAYLLSSGVDVTMDTRQIFPEGLPPSYVFVATLRLRAPTNQKRFDLWRVQSIGGFTQAAVTLTGEDKAVTFTTTSIYEEEQSVIFNDRGIKRLFDEDWHQLKLLVKPRRIICFLDDVQIEEQLLEQIIPVYINGNTQVARETRAETTVPIEIQKLRLYCDPQQSERETACEIYSVCSPDRSPRIEEYHGQTGSPGPPGLPGPMGFRGEKGREGPPGPDGKHGKQGEHGRAGEPGLTGQKGESGRPGPKGQPGQRGSKGARGLQGMPGKAGPPGPTGPGWSRENMGTMGIPGKKGSQGNAGVPGHPGQPGPQGSSGVPGNHGPAGPVGQKGDKGDTGMPGGEGQTGVPGIRGLPGQTGPAGPLGERGPPGMMGLPGMKGPQGMQGPMGPLGAEGRHGPKGSPGDKGTAGSPGHHGLKGEDGEPGSPGLPGAMGMPGFKGHKGELGSPGPKGNQGERARDGAPGDPGTPGEAGLRGSKGEKGVMGDPGNRGNDGTKGDTGPLGAIGPRGSPGRDGLPGQPGANGYPGKPGKPPTDEHLIKLCFTVLQNQLPYLLQAMAPSSCRHCETKQGQPGVPGPPGPKGPGGPAGYPGTGGSRGYPGPPGREGPQGIKGEIGPMGFKGSKGEGDTGLPGPPGPTGLPGPRGADGDERRGPPGIPGQSGTSGIPGKRGPPGPAGECDMSLCYQAYALREQRFSKGPNS</sequence>
<dbReference type="InterPro" id="IPR002035">
    <property type="entry name" value="VWF_A"/>
</dbReference>
<feature type="chain" id="PRO_5041916182" description="Collagen alpha-1(XXI) chain" evidence="12">
    <location>
        <begin position="21"/>
        <end position="952"/>
    </location>
</feature>
<name>A0AAD7WS24_9TELE</name>
<evidence type="ECO:0000256" key="12">
    <source>
        <dbReference type="SAM" id="SignalP"/>
    </source>
</evidence>
<dbReference type="SMART" id="SM00210">
    <property type="entry name" value="TSPN"/>
    <property type="match status" value="1"/>
</dbReference>
<dbReference type="FunFam" id="3.40.50.410:FF:000041">
    <property type="entry name" value="Collagen alpha-1(XXI) chain isoform X1"/>
    <property type="match status" value="1"/>
</dbReference>
<dbReference type="EMBL" id="JAINUG010000041">
    <property type="protein sequence ID" value="KAJ8406933.1"/>
    <property type="molecule type" value="Genomic_DNA"/>
</dbReference>
<dbReference type="AlphaFoldDB" id="A0AAD7WS24"/>
<keyword evidence="15" id="KW-1185">Reference proteome</keyword>
<evidence type="ECO:0000256" key="7">
    <source>
        <dbReference type="ARBA" id="ARBA00022737"/>
    </source>
</evidence>
<dbReference type="GO" id="GO:0005737">
    <property type="term" value="C:cytoplasm"/>
    <property type="evidence" value="ECO:0007669"/>
    <property type="project" value="UniProtKB-SubCell"/>
</dbReference>
<dbReference type="InterPro" id="IPR036465">
    <property type="entry name" value="vWFA_dom_sf"/>
</dbReference>
<dbReference type="Proteomes" id="UP001221898">
    <property type="component" value="Unassembled WGS sequence"/>
</dbReference>
<dbReference type="PROSITE" id="PS50234">
    <property type="entry name" value="VWFA"/>
    <property type="match status" value="1"/>
</dbReference>
<comment type="caution">
    <text evidence="14">The sequence shown here is derived from an EMBL/GenBank/DDBJ whole genome shotgun (WGS) entry which is preliminary data.</text>
</comment>